<feature type="domain" description="Phosphoribosyltransferase" evidence="2">
    <location>
        <begin position="179"/>
        <end position="358"/>
    </location>
</feature>
<feature type="compositionally biased region" description="Low complexity" evidence="1">
    <location>
        <begin position="140"/>
        <end position="162"/>
    </location>
</feature>
<accession>K3WQT3</accession>
<name>K3WQT3_GLOUD</name>
<keyword evidence="4" id="KW-1185">Reference proteome</keyword>
<reference evidence="3" key="3">
    <citation type="submission" date="2015-02" db="UniProtKB">
        <authorList>
            <consortium name="EnsemblProtists"/>
        </authorList>
    </citation>
    <scope>IDENTIFICATION</scope>
    <source>
        <strain evidence="3">DAOM BR144</strain>
    </source>
</reference>
<dbReference type="AlphaFoldDB" id="K3WQT3"/>
<dbReference type="VEuPathDB" id="FungiDB:PYU1_G007309"/>
<evidence type="ECO:0000256" key="1">
    <source>
        <dbReference type="SAM" id="MobiDB-lite"/>
    </source>
</evidence>
<feature type="region of interest" description="Disordered" evidence="1">
    <location>
        <begin position="131"/>
        <end position="172"/>
    </location>
</feature>
<evidence type="ECO:0000259" key="2">
    <source>
        <dbReference type="Pfam" id="PF14681"/>
    </source>
</evidence>
<dbReference type="InterPro" id="IPR029057">
    <property type="entry name" value="PRTase-like"/>
</dbReference>
<organism evidence="3 4">
    <name type="scientific">Globisporangium ultimum (strain ATCC 200006 / CBS 805.95 / DAOM BR144)</name>
    <name type="common">Pythium ultimum</name>
    <dbReference type="NCBI Taxonomy" id="431595"/>
    <lineage>
        <taxon>Eukaryota</taxon>
        <taxon>Sar</taxon>
        <taxon>Stramenopiles</taxon>
        <taxon>Oomycota</taxon>
        <taxon>Peronosporomycetes</taxon>
        <taxon>Pythiales</taxon>
        <taxon>Pythiaceae</taxon>
        <taxon>Globisporangium</taxon>
    </lineage>
</organism>
<feature type="compositionally biased region" description="Low complexity" evidence="1">
    <location>
        <begin position="38"/>
        <end position="48"/>
    </location>
</feature>
<dbReference type="EnsemblProtists" id="PYU1_T007325">
    <property type="protein sequence ID" value="PYU1_T007325"/>
    <property type="gene ID" value="PYU1_G007309"/>
</dbReference>
<dbReference type="STRING" id="431595.K3WQT3"/>
<dbReference type="InterPro" id="IPR000836">
    <property type="entry name" value="PRTase_dom"/>
</dbReference>
<dbReference type="InParanoid" id="K3WQT3"/>
<evidence type="ECO:0000313" key="3">
    <source>
        <dbReference type="EnsemblProtists" id="PYU1_T007325"/>
    </source>
</evidence>
<dbReference type="Proteomes" id="UP000019132">
    <property type="component" value="Unassembled WGS sequence"/>
</dbReference>
<dbReference type="Gene3D" id="3.40.50.2020">
    <property type="match status" value="1"/>
</dbReference>
<proteinExistence type="predicted"/>
<dbReference type="HOGENOM" id="CLU_027248_3_0_1"/>
<reference evidence="4" key="2">
    <citation type="submission" date="2010-04" db="EMBL/GenBank/DDBJ databases">
        <authorList>
            <person name="Buell R."/>
            <person name="Hamilton J."/>
            <person name="Hostetler J."/>
        </authorList>
    </citation>
    <scope>NUCLEOTIDE SEQUENCE [LARGE SCALE GENOMIC DNA]</scope>
    <source>
        <strain evidence="4">DAOM:BR144</strain>
    </source>
</reference>
<dbReference type="eggNOG" id="ENOG502RW8E">
    <property type="taxonomic scope" value="Eukaryota"/>
</dbReference>
<reference evidence="4" key="1">
    <citation type="journal article" date="2010" name="Genome Biol.">
        <title>Genome sequence of the necrotrophic plant pathogen Pythium ultimum reveals original pathogenicity mechanisms and effector repertoire.</title>
        <authorList>
            <person name="Levesque C.A."/>
            <person name="Brouwer H."/>
            <person name="Cano L."/>
            <person name="Hamilton J.P."/>
            <person name="Holt C."/>
            <person name="Huitema E."/>
            <person name="Raffaele S."/>
            <person name="Robideau G.P."/>
            <person name="Thines M."/>
            <person name="Win J."/>
            <person name="Zerillo M.M."/>
            <person name="Beakes G.W."/>
            <person name="Boore J.L."/>
            <person name="Busam D."/>
            <person name="Dumas B."/>
            <person name="Ferriera S."/>
            <person name="Fuerstenberg S.I."/>
            <person name="Gachon C.M."/>
            <person name="Gaulin E."/>
            <person name="Govers F."/>
            <person name="Grenville-Briggs L."/>
            <person name="Horner N."/>
            <person name="Hostetler J."/>
            <person name="Jiang R.H."/>
            <person name="Johnson J."/>
            <person name="Krajaejun T."/>
            <person name="Lin H."/>
            <person name="Meijer H.J."/>
            <person name="Moore B."/>
            <person name="Morris P."/>
            <person name="Phuntmart V."/>
            <person name="Puiu D."/>
            <person name="Shetty J."/>
            <person name="Stajich J.E."/>
            <person name="Tripathy S."/>
            <person name="Wawra S."/>
            <person name="van West P."/>
            <person name="Whitty B.R."/>
            <person name="Coutinho P.M."/>
            <person name="Henrissat B."/>
            <person name="Martin F."/>
            <person name="Thomas P.D."/>
            <person name="Tyler B.M."/>
            <person name="De Vries R.P."/>
            <person name="Kamoun S."/>
            <person name="Yandell M."/>
            <person name="Tisserat N."/>
            <person name="Buell C.R."/>
        </authorList>
    </citation>
    <scope>NUCLEOTIDE SEQUENCE</scope>
    <source>
        <strain evidence="4">DAOM:BR144</strain>
    </source>
</reference>
<dbReference type="Pfam" id="PF14681">
    <property type="entry name" value="UPRTase"/>
    <property type="match status" value="1"/>
</dbReference>
<evidence type="ECO:0000313" key="4">
    <source>
        <dbReference type="Proteomes" id="UP000019132"/>
    </source>
</evidence>
<dbReference type="EMBL" id="GL376629">
    <property type="status" value="NOT_ANNOTATED_CDS"/>
    <property type="molecule type" value="Genomic_DNA"/>
</dbReference>
<protein>
    <recommendedName>
        <fullName evidence="2">Phosphoribosyltransferase domain-containing protein</fullName>
    </recommendedName>
</protein>
<sequence length="423" mass="46827">MDKFVTARTRNTHEAAVSLRTDAAMQTPSIPPLRRKTSTSSDNTTSSNFEDDTSIGGPQHTPLKPRSAPPRQSKNSRYLREIDRRVILSRIARGEKQSALAKEFQVSRAAICNLNKHREDVWLRRDENPLAKHPKKPRAKPAMTTATAPALVENRPTSSSTPSSPPMRSKHRVFEVTSRSVAILLTMVRARNAVLTECRRYADRLLRLVIEDALLLAPIERLQAHINGEHKHARCGIALRPSGVPMLDMFHLMEPTQPTGCVRRRSSSQPLNLAFHSQNLSSLSPTPLLYQHNVFLFDVAVQASDSEALVDAVALLVHHQGAVESRIWVVTLSMAATTITRLHSAFPRVNFVAVHIDASPALPSPFIHDVANTGPSRPKNLEVDMLVARFDKLYTLSAPVVVSSPSADRKARIQEEDNGVVQG</sequence>
<feature type="region of interest" description="Disordered" evidence="1">
    <location>
        <begin position="1"/>
        <end position="78"/>
    </location>
</feature>